<organism evidence="4 5">
    <name type="scientific">Caenorhabditis elegans</name>
    <dbReference type="NCBI Taxonomy" id="6239"/>
    <lineage>
        <taxon>Eukaryota</taxon>
        <taxon>Metazoa</taxon>
        <taxon>Ecdysozoa</taxon>
        <taxon>Nematoda</taxon>
        <taxon>Chromadorea</taxon>
        <taxon>Rhabditida</taxon>
        <taxon>Rhabditina</taxon>
        <taxon>Rhabditomorpha</taxon>
        <taxon>Rhabditoidea</taxon>
        <taxon>Rhabditidae</taxon>
        <taxon>Peloderinae</taxon>
        <taxon>Caenorhabditis</taxon>
    </lineage>
</organism>
<feature type="compositionally biased region" description="Low complexity" evidence="1">
    <location>
        <begin position="417"/>
        <end position="435"/>
    </location>
</feature>
<dbReference type="UCSC" id="F28D1.8">
    <property type="organism name" value="c. elegans"/>
</dbReference>
<dbReference type="InterPro" id="IPR007110">
    <property type="entry name" value="Ig-like_dom"/>
</dbReference>
<accession>Q19879</accession>
<dbReference type="InterPro" id="IPR013783">
    <property type="entry name" value="Ig-like_fold"/>
</dbReference>
<feature type="compositionally biased region" description="Basic and acidic residues" evidence="1">
    <location>
        <begin position="333"/>
        <end position="343"/>
    </location>
</feature>
<dbReference type="RefSeq" id="NP_001309449.1">
    <property type="nucleotide sequence ID" value="NM_001322777.2"/>
</dbReference>
<dbReference type="InParanoid" id="Q19879"/>
<protein>
    <submittedName>
        <fullName evidence="4">Ig-like domain-containing protein</fullName>
    </submittedName>
</protein>
<dbReference type="InterPro" id="IPR036179">
    <property type="entry name" value="Ig-like_dom_sf"/>
</dbReference>
<feature type="compositionally biased region" description="Low complexity" evidence="1">
    <location>
        <begin position="345"/>
        <end position="394"/>
    </location>
</feature>
<name>Q19879_CAEEL</name>
<evidence type="ECO:0000313" key="4">
    <source>
        <dbReference type="EMBL" id="CAA94603.5"/>
    </source>
</evidence>
<dbReference type="AlphaFoldDB" id="Q19879"/>
<dbReference type="GeneID" id="185063"/>
<dbReference type="AGR" id="WB:WBGene00009217"/>
<dbReference type="EMBL" id="BX284604">
    <property type="protein sequence ID" value="CAA94603.5"/>
    <property type="molecule type" value="Genomic_DNA"/>
</dbReference>
<evidence type="ECO:0000313" key="5">
    <source>
        <dbReference type="Proteomes" id="UP000001940"/>
    </source>
</evidence>
<dbReference type="eggNOG" id="ENOG502T24X">
    <property type="taxonomic scope" value="Eukaryota"/>
</dbReference>
<dbReference type="OrthoDB" id="5858502at2759"/>
<keyword evidence="2" id="KW-0812">Transmembrane</keyword>
<dbReference type="WormBase" id="F28D1.8">
    <property type="protein sequence ID" value="CE51293"/>
    <property type="gene ID" value="WBGene00009217"/>
    <property type="gene designation" value="spe-45"/>
</dbReference>
<feature type="compositionally biased region" description="Basic residues" evidence="1">
    <location>
        <begin position="473"/>
        <end position="492"/>
    </location>
</feature>
<feature type="compositionally biased region" description="Acidic residues" evidence="1">
    <location>
        <begin position="395"/>
        <end position="416"/>
    </location>
</feature>
<reference evidence="4 5" key="1">
    <citation type="journal article" date="1998" name="Science">
        <title>Genome sequence of the nematode C. elegans: a platform for investigating biology.</title>
        <authorList>
            <consortium name="The C. elegans sequencing consortium"/>
            <person name="Sulson J.E."/>
            <person name="Waterston R."/>
        </authorList>
    </citation>
    <scope>NUCLEOTIDE SEQUENCE [LARGE SCALE GENOMIC DNA]</scope>
    <source>
        <strain evidence="4 5">Bristol N2</strain>
    </source>
</reference>
<dbReference type="HOGENOM" id="CLU_730036_0_0_1"/>
<feature type="region of interest" description="Disordered" evidence="1">
    <location>
        <begin position="328"/>
        <end position="492"/>
    </location>
</feature>
<dbReference type="Bgee" id="WBGene00009217">
    <property type="expression patterns" value="Expressed in larva and 1 other cell type or tissue"/>
</dbReference>
<dbReference type="CTD" id="185063"/>
<keyword evidence="2" id="KW-1133">Transmembrane helix</keyword>
<evidence type="ECO:0000313" key="6">
    <source>
        <dbReference type="WormBase" id="F28D1.8"/>
    </source>
</evidence>
<dbReference type="SUPFAM" id="SSF48726">
    <property type="entry name" value="Immunoglobulin"/>
    <property type="match status" value="1"/>
</dbReference>
<feature type="compositionally biased region" description="Basic residues" evidence="1">
    <location>
        <begin position="440"/>
        <end position="467"/>
    </location>
</feature>
<gene>
    <name evidence="4 6" type="primary">spe-45</name>
    <name evidence="6" type="synonym">oig-7</name>
    <name evidence="4" type="ORF">CELE_F28D1.8</name>
    <name evidence="6" type="ORF">F28D1.8</name>
</gene>
<evidence type="ECO:0000256" key="1">
    <source>
        <dbReference type="SAM" id="MobiDB-lite"/>
    </source>
</evidence>
<keyword evidence="2" id="KW-0472">Membrane</keyword>
<dbReference type="STRING" id="6239.F28D1.8.1"/>
<dbReference type="Proteomes" id="UP000001940">
    <property type="component" value="Chromosome IV"/>
</dbReference>
<keyword evidence="5" id="KW-1185">Reference proteome</keyword>
<sequence length="492" mass="54454">MQALLYFTACLTFVDSKRFVLLDPDDPNLEKSASNITDNDVRSRSIKMAKFRKWLKYDVDCQFISRSELAVKISQGRCPHESATEIKPTTTTKKPKSFFFKRKRKPLKKKDNSLFSNENKESVVRAVVGNNKMHEIDWTPLSFPDLELVSGTMVTFKCDEMNRKKKRKKHEEIEFVEWFVNGKRINPSWFDWRVSVSIDGHLGIWPIGEGDGGHFECLSNGQLIASVTVTVVPISKVLVNGLFNYLFVCAIFAVATIPIGCLLGNRNQEKKEIEVDRMEEFLAENVFKTDQMAKEKVAGIIEKQGVVDERQLIESKAKGNRSTIMILLQKPNTMKEKEKEDQKVSNNPAPAASASTEGATTVTEGTTAAETTVATETTATGTGTTEAAATTVTETNEEADNEEDEEEDEDDDDDGSVDGTTAGSTESKGPGTTSKSTDKGKKKKKTKKGGKKKKSGAGKGKGKKKSKVSKEKKGGKKVQKKKPASKPTKKKK</sequence>
<dbReference type="KEGG" id="cel:CELE_F28D1.8"/>
<dbReference type="CDD" id="cd00096">
    <property type="entry name" value="Ig"/>
    <property type="match status" value="1"/>
</dbReference>
<dbReference type="Gene3D" id="2.60.40.10">
    <property type="entry name" value="Immunoglobulins"/>
    <property type="match status" value="1"/>
</dbReference>
<feature type="domain" description="Ig-like" evidence="3">
    <location>
        <begin position="140"/>
        <end position="230"/>
    </location>
</feature>
<feature type="transmembrane region" description="Helical" evidence="2">
    <location>
        <begin position="242"/>
        <end position="263"/>
    </location>
</feature>
<proteinExistence type="predicted"/>
<evidence type="ECO:0000259" key="3">
    <source>
        <dbReference type="PROSITE" id="PS50835"/>
    </source>
</evidence>
<evidence type="ECO:0000256" key="2">
    <source>
        <dbReference type="SAM" id="Phobius"/>
    </source>
</evidence>
<dbReference type="PROSITE" id="PS50835">
    <property type="entry name" value="IG_LIKE"/>
    <property type="match status" value="1"/>
</dbReference>
<dbReference type="FunCoup" id="Q19879">
    <property type="interactions" value="226"/>
</dbReference>
<dbReference type="PaxDb" id="6239-F28D1.8"/>